<dbReference type="EMBL" id="LCIA01000001">
    <property type="protein sequence ID" value="KKT45714.1"/>
    <property type="molecule type" value="Genomic_DNA"/>
</dbReference>
<dbReference type="InterPro" id="IPR005717">
    <property type="entry name" value="Ribosomal_uS7_bac/org-type"/>
</dbReference>
<keyword evidence="5 6" id="KW-0687">Ribonucleoprotein</keyword>
<organism evidence="8 9">
    <name type="scientific">candidate division WWE3 bacterium GW2011_GWA2_44_16</name>
    <dbReference type="NCBI Taxonomy" id="1619110"/>
    <lineage>
        <taxon>Bacteria</taxon>
        <taxon>Katanobacteria</taxon>
    </lineage>
</organism>
<dbReference type="FunFam" id="1.10.455.10:FF:000001">
    <property type="entry name" value="30S ribosomal protein S7"/>
    <property type="match status" value="1"/>
</dbReference>
<dbReference type="Pfam" id="PF00177">
    <property type="entry name" value="Ribosomal_S7"/>
    <property type="match status" value="1"/>
</dbReference>
<gene>
    <name evidence="6" type="primary">rpsG</name>
    <name evidence="8" type="ORF">UW36_C0001G0012</name>
</gene>
<dbReference type="PIRSF" id="PIRSF002122">
    <property type="entry name" value="RPS7p_RPS7a_RPS5e_RPS7o"/>
    <property type="match status" value="1"/>
</dbReference>
<dbReference type="GO" id="GO:0000049">
    <property type="term" value="F:tRNA binding"/>
    <property type="evidence" value="ECO:0007669"/>
    <property type="project" value="UniProtKB-UniRule"/>
</dbReference>
<evidence type="ECO:0000313" key="9">
    <source>
        <dbReference type="Proteomes" id="UP000034128"/>
    </source>
</evidence>
<evidence type="ECO:0000256" key="6">
    <source>
        <dbReference type="HAMAP-Rule" id="MF_00480"/>
    </source>
</evidence>
<protein>
    <recommendedName>
        <fullName evidence="6">Small ribosomal subunit protein uS7</fullName>
    </recommendedName>
</protein>
<dbReference type="Gene3D" id="1.10.455.10">
    <property type="entry name" value="Ribosomal protein S7 domain"/>
    <property type="match status" value="1"/>
</dbReference>
<dbReference type="GO" id="GO:0003735">
    <property type="term" value="F:structural constituent of ribosome"/>
    <property type="evidence" value="ECO:0007669"/>
    <property type="project" value="InterPro"/>
</dbReference>
<reference evidence="8 9" key="1">
    <citation type="journal article" date="2015" name="Nature">
        <title>rRNA introns, odd ribosomes, and small enigmatic genomes across a large radiation of phyla.</title>
        <authorList>
            <person name="Brown C.T."/>
            <person name="Hug L.A."/>
            <person name="Thomas B.C."/>
            <person name="Sharon I."/>
            <person name="Castelle C.J."/>
            <person name="Singh A."/>
            <person name="Wilkins M.J."/>
            <person name="Williams K.H."/>
            <person name="Banfield J.F."/>
        </authorList>
    </citation>
    <scope>NUCLEOTIDE SEQUENCE [LARGE SCALE GENOMIC DNA]</scope>
</reference>
<keyword evidence="2 6" id="KW-0699">rRNA-binding</keyword>
<dbReference type="GO" id="GO:0006412">
    <property type="term" value="P:translation"/>
    <property type="evidence" value="ECO:0007669"/>
    <property type="project" value="UniProtKB-UniRule"/>
</dbReference>
<comment type="function">
    <text evidence="6">One of the primary rRNA binding proteins, it binds directly to 16S rRNA where it nucleates assembly of the head domain of the 30S subunit. Is located at the subunit interface close to the decoding center, probably blocks exit of the E-site tRNA.</text>
</comment>
<evidence type="ECO:0000259" key="7">
    <source>
        <dbReference type="Pfam" id="PF00177"/>
    </source>
</evidence>
<evidence type="ECO:0000256" key="3">
    <source>
        <dbReference type="ARBA" id="ARBA00022884"/>
    </source>
</evidence>
<keyword evidence="3 6" id="KW-0694">RNA-binding</keyword>
<sequence length="154" mass="17378">MRSGQVKKKVLLVDPVYKSKILNRVISLVMRDGEKKVAEGIVYGVLAKLAQEKKEALDMFEGAVKNVMPKTEVRSRRVGGATYQIPMPVRYERSEALAVRWLIGAARKKKGKPMVEKLTEELKNAHQGIGDAIKKRDDVHKMAEANKAFSHFKF</sequence>
<dbReference type="PANTHER" id="PTHR11205">
    <property type="entry name" value="RIBOSOMAL PROTEIN S7"/>
    <property type="match status" value="1"/>
</dbReference>
<feature type="domain" description="Small ribosomal subunit protein uS7" evidence="7">
    <location>
        <begin position="1"/>
        <end position="147"/>
    </location>
</feature>
<dbReference type="HAMAP" id="MF_00480_B">
    <property type="entry name" value="Ribosomal_uS7_B"/>
    <property type="match status" value="1"/>
</dbReference>
<dbReference type="SUPFAM" id="SSF47973">
    <property type="entry name" value="Ribosomal protein S7"/>
    <property type="match status" value="1"/>
</dbReference>
<dbReference type="AlphaFoldDB" id="A0A0G1KD23"/>
<evidence type="ECO:0000256" key="2">
    <source>
        <dbReference type="ARBA" id="ARBA00022730"/>
    </source>
</evidence>
<comment type="similarity">
    <text evidence="1 6">Belongs to the universal ribosomal protein uS7 family.</text>
</comment>
<dbReference type="NCBIfam" id="TIGR01029">
    <property type="entry name" value="rpsG_bact"/>
    <property type="match status" value="1"/>
</dbReference>
<dbReference type="PATRIC" id="fig|1619110.3.peg.15"/>
<dbReference type="InterPro" id="IPR023798">
    <property type="entry name" value="Ribosomal_uS7_dom"/>
</dbReference>
<keyword evidence="4 6" id="KW-0689">Ribosomal protein</keyword>
<dbReference type="InterPro" id="IPR036823">
    <property type="entry name" value="Ribosomal_uS7_dom_sf"/>
</dbReference>
<keyword evidence="6" id="KW-0820">tRNA-binding</keyword>
<comment type="subunit">
    <text evidence="6">Part of the 30S ribosomal subunit. Contacts proteins S9 and S11.</text>
</comment>
<accession>A0A0G1KD23</accession>
<evidence type="ECO:0000256" key="1">
    <source>
        <dbReference type="ARBA" id="ARBA00007151"/>
    </source>
</evidence>
<dbReference type="Proteomes" id="UP000034128">
    <property type="component" value="Unassembled WGS sequence"/>
</dbReference>
<evidence type="ECO:0000256" key="5">
    <source>
        <dbReference type="ARBA" id="ARBA00023274"/>
    </source>
</evidence>
<dbReference type="CDD" id="cd14869">
    <property type="entry name" value="uS7_Bacteria"/>
    <property type="match status" value="1"/>
</dbReference>
<dbReference type="GO" id="GO:0019843">
    <property type="term" value="F:rRNA binding"/>
    <property type="evidence" value="ECO:0007669"/>
    <property type="project" value="UniProtKB-UniRule"/>
</dbReference>
<name>A0A0G1KD23_UNCKA</name>
<dbReference type="InterPro" id="IPR000235">
    <property type="entry name" value="Ribosomal_uS7"/>
</dbReference>
<dbReference type="GO" id="GO:0015935">
    <property type="term" value="C:small ribosomal subunit"/>
    <property type="evidence" value="ECO:0007669"/>
    <property type="project" value="InterPro"/>
</dbReference>
<proteinExistence type="inferred from homology"/>
<comment type="caution">
    <text evidence="8">The sequence shown here is derived from an EMBL/GenBank/DDBJ whole genome shotgun (WGS) entry which is preliminary data.</text>
</comment>
<evidence type="ECO:0000313" key="8">
    <source>
        <dbReference type="EMBL" id="KKT45714.1"/>
    </source>
</evidence>
<dbReference type="STRING" id="1619110.UW36_C0001G0012"/>
<evidence type="ECO:0000256" key="4">
    <source>
        <dbReference type="ARBA" id="ARBA00022980"/>
    </source>
</evidence>